<dbReference type="InterPro" id="IPR023352">
    <property type="entry name" value="MAPEG-like_dom_sf"/>
</dbReference>
<dbReference type="Proteomes" id="UP001589813">
    <property type="component" value="Unassembled WGS sequence"/>
</dbReference>
<name>A0ABV6BLL3_9GAMM</name>
<keyword evidence="4 5" id="KW-0472">Membrane</keyword>
<gene>
    <name evidence="6" type="ORF">ACFFJP_19045</name>
</gene>
<dbReference type="RefSeq" id="WP_377248082.1">
    <property type="nucleotide sequence ID" value="NZ_JBHLXP010000005.1"/>
</dbReference>
<dbReference type="PANTHER" id="PTHR35814:SF1">
    <property type="entry name" value="GLUTATHIONE S-TRANSFERASE-RELATED"/>
    <property type="match status" value="1"/>
</dbReference>
<evidence type="ECO:0000256" key="2">
    <source>
        <dbReference type="ARBA" id="ARBA00022692"/>
    </source>
</evidence>
<keyword evidence="3 5" id="KW-1133">Transmembrane helix</keyword>
<feature type="transmembrane region" description="Helical" evidence="5">
    <location>
        <begin position="103"/>
        <end position="122"/>
    </location>
</feature>
<keyword evidence="2 5" id="KW-0812">Transmembrane</keyword>
<feature type="transmembrane region" description="Helical" evidence="5">
    <location>
        <begin position="6"/>
        <end position="22"/>
    </location>
</feature>
<proteinExistence type="predicted"/>
<evidence type="ECO:0000313" key="7">
    <source>
        <dbReference type="Proteomes" id="UP001589813"/>
    </source>
</evidence>
<reference evidence="6 7" key="1">
    <citation type="submission" date="2024-09" db="EMBL/GenBank/DDBJ databases">
        <authorList>
            <person name="Sun Q."/>
            <person name="Mori K."/>
        </authorList>
    </citation>
    <scope>NUCLEOTIDE SEQUENCE [LARGE SCALE GENOMIC DNA]</scope>
    <source>
        <strain evidence="6 7">KCTC 23315</strain>
    </source>
</reference>
<dbReference type="Pfam" id="PF01124">
    <property type="entry name" value="MAPEG"/>
    <property type="match status" value="1"/>
</dbReference>
<evidence type="ECO:0000256" key="4">
    <source>
        <dbReference type="ARBA" id="ARBA00023136"/>
    </source>
</evidence>
<dbReference type="InterPro" id="IPR001129">
    <property type="entry name" value="Membr-assoc_MAPEG"/>
</dbReference>
<sequence>MITAIYAAVLAVMYVVLALAVVRQRFKLRVGLGDGQQPELIKAIRIHGNFAEYVPLLLVIMLIAEQQQAAAWQLHLLGALTLGGRLLHLTGLSRSSGTSIPRFLGMISTFTALLCGAAFLLIKAW</sequence>
<accession>A0ABV6BLL3</accession>
<comment type="caution">
    <text evidence="6">The sequence shown here is derived from an EMBL/GenBank/DDBJ whole genome shotgun (WGS) entry which is preliminary data.</text>
</comment>
<evidence type="ECO:0000256" key="3">
    <source>
        <dbReference type="ARBA" id="ARBA00022989"/>
    </source>
</evidence>
<dbReference type="Gene3D" id="1.20.120.550">
    <property type="entry name" value="Membrane associated eicosanoid/glutathione metabolism-like domain"/>
    <property type="match status" value="1"/>
</dbReference>
<dbReference type="SUPFAM" id="SSF161084">
    <property type="entry name" value="MAPEG domain-like"/>
    <property type="match status" value="1"/>
</dbReference>
<evidence type="ECO:0000313" key="6">
    <source>
        <dbReference type="EMBL" id="MFC0050393.1"/>
    </source>
</evidence>
<evidence type="ECO:0000256" key="1">
    <source>
        <dbReference type="ARBA" id="ARBA00004370"/>
    </source>
</evidence>
<comment type="subcellular location">
    <subcellularLocation>
        <location evidence="1">Membrane</location>
    </subcellularLocation>
</comment>
<evidence type="ECO:0000256" key="5">
    <source>
        <dbReference type="SAM" id="Phobius"/>
    </source>
</evidence>
<organism evidence="6 7">
    <name type="scientific">Rheinheimera tilapiae</name>
    <dbReference type="NCBI Taxonomy" id="875043"/>
    <lineage>
        <taxon>Bacteria</taxon>
        <taxon>Pseudomonadati</taxon>
        <taxon>Pseudomonadota</taxon>
        <taxon>Gammaproteobacteria</taxon>
        <taxon>Chromatiales</taxon>
        <taxon>Chromatiaceae</taxon>
        <taxon>Rheinheimera</taxon>
    </lineage>
</organism>
<dbReference type="EMBL" id="JBHLXP010000005">
    <property type="protein sequence ID" value="MFC0050393.1"/>
    <property type="molecule type" value="Genomic_DNA"/>
</dbReference>
<keyword evidence="7" id="KW-1185">Reference proteome</keyword>
<dbReference type="PANTHER" id="PTHR35814">
    <property type="match status" value="1"/>
</dbReference>
<protein>
    <submittedName>
        <fullName evidence="6">MAPEG family protein</fullName>
    </submittedName>
</protein>